<proteinExistence type="predicted"/>
<dbReference type="GO" id="GO:0016787">
    <property type="term" value="F:hydrolase activity"/>
    <property type="evidence" value="ECO:0007669"/>
    <property type="project" value="UniProtKB-KW"/>
</dbReference>
<keyword evidence="3" id="KW-0347">Helicase</keyword>
<dbReference type="GO" id="GO:0004386">
    <property type="term" value="F:helicase activity"/>
    <property type="evidence" value="ECO:0007669"/>
    <property type="project" value="UniProtKB-KW"/>
</dbReference>
<dbReference type="PANTHER" id="PTHR45766:SF6">
    <property type="entry name" value="SWI_SNF-RELATED MATRIX-ASSOCIATED ACTIN-DEPENDENT REGULATOR OF CHROMATIN SUBFAMILY A-LIKE PROTEIN 1"/>
    <property type="match status" value="1"/>
</dbReference>
<evidence type="ECO:0000259" key="2">
    <source>
        <dbReference type="PROSITE" id="PS51192"/>
    </source>
</evidence>
<dbReference type="PANTHER" id="PTHR45766">
    <property type="entry name" value="DNA ANNEALING HELICASE AND ENDONUCLEASE ZRANB3 FAMILY MEMBER"/>
    <property type="match status" value="1"/>
</dbReference>
<dbReference type="PROSITE" id="PS51192">
    <property type="entry name" value="HELICASE_ATP_BIND_1"/>
    <property type="match status" value="1"/>
</dbReference>
<dbReference type="RefSeq" id="YP_013605512.1">
    <property type="nucleotide sequence ID" value="NC_134205.1"/>
</dbReference>
<dbReference type="Pfam" id="PF00271">
    <property type="entry name" value="Helicase_C"/>
    <property type="match status" value="1"/>
</dbReference>
<dbReference type="InterPro" id="IPR027417">
    <property type="entry name" value="P-loop_NTPase"/>
</dbReference>
<dbReference type="GO" id="GO:0005524">
    <property type="term" value="F:ATP binding"/>
    <property type="evidence" value="ECO:0007669"/>
    <property type="project" value="InterPro"/>
</dbReference>
<keyword evidence="3" id="KW-0067">ATP-binding</keyword>
<sequence length="454" mass="50780">MAEKLELMKHQRYALGCMGAMDHLAIYYEAGTGKTAIALTWLISAMRDGRVGNALIVCPASLTNNWASSIDGMMRFEGVTEADVEALKARTTIVSYRRTLGDREVRVFKRGGRECKSTIYHPKAEFDREWDAIILDEAHFLGGHSSGQTQVCLELARKARYRYILTGTPVSGSAKGGGKDWQKLYGQMRFLEPDIWPSWTAFCGRYVASLDKWFKPDSYNERACEELIQAHGIFARLEDCVDMPGFTDTDIACPLAEKKVYKDVREMCLDAYNIDPQTGGSTFGKLLQVCSGHLRDDDGRILQLKTSKDEALEDILLGTDDKVVIFCRYTPSVDRCAEIARKIGRKTVIFDGRRTEDTSVKFQKGDATVIVAQYLAGGAGLDLFASHTMVMYEPTLSSLELAQSRARIYRKGQTEKCRYLCLTTPGTVEDKVWKSVLNGVDVTAEMLREYSLGS</sequence>
<dbReference type="InterPro" id="IPR038718">
    <property type="entry name" value="SNF2-like_sf"/>
</dbReference>
<dbReference type="Gene3D" id="3.40.50.10810">
    <property type="entry name" value="Tandem AAA-ATPase domain"/>
    <property type="match status" value="1"/>
</dbReference>
<dbReference type="EMBL" id="BK063680">
    <property type="protein sequence ID" value="DBA35608.1"/>
    <property type="molecule type" value="Genomic_DNA"/>
</dbReference>
<dbReference type="Gene3D" id="3.40.50.300">
    <property type="entry name" value="P-loop containing nucleotide triphosphate hydrolases"/>
    <property type="match status" value="1"/>
</dbReference>
<dbReference type="SUPFAM" id="SSF52540">
    <property type="entry name" value="P-loop containing nucleoside triphosphate hydrolases"/>
    <property type="match status" value="2"/>
</dbReference>
<keyword evidence="1" id="KW-0378">Hydrolase</keyword>
<evidence type="ECO:0000313" key="3">
    <source>
        <dbReference type="EMBL" id="DBA35608.1"/>
    </source>
</evidence>
<dbReference type="Proteomes" id="UP001302000">
    <property type="component" value="Segment"/>
</dbReference>
<feature type="domain" description="Helicase ATP-binding" evidence="2">
    <location>
        <begin position="15"/>
        <end position="169"/>
    </location>
</feature>
<organism evidence="3 4">
    <name type="scientific">Caudoviricetes sp. vir335</name>
    <dbReference type="NCBI Taxonomy" id="3068357"/>
    <lineage>
        <taxon>Viruses</taxon>
        <taxon>Duplodnaviria</taxon>
        <taxon>Heunggongvirae</taxon>
        <taxon>Uroviricota</taxon>
        <taxon>Caudoviricetes</taxon>
    </lineage>
</organism>
<name>A0AA86XMR3_9CAUD</name>
<dbReference type="GeneID" id="301841377"/>
<dbReference type="InterPro" id="IPR014001">
    <property type="entry name" value="Helicase_ATP-bd"/>
</dbReference>
<protein>
    <submittedName>
        <fullName evidence="3">DNA helicase</fullName>
    </submittedName>
</protein>
<reference evidence="3 4" key="1">
    <citation type="journal article" date="2023" name="Nat. Microbiol.">
        <title>A compendium of viruses from methanogenic archaea reveals their diversity and adaptations to the gut environment.</title>
        <authorList>
            <person name="Medvedeva S."/>
            <person name="Borrel G."/>
            <person name="Krupovic M."/>
            <person name="Gribaldo S."/>
        </authorList>
    </citation>
    <scope>NUCLEOTIDE SEQUENCE [LARGE SCALE GENOMIC DNA]</scope>
</reference>
<dbReference type="InterPro" id="IPR001650">
    <property type="entry name" value="Helicase_C-like"/>
</dbReference>
<dbReference type="Pfam" id="PF00176">
    <property type="entry name" value="SNF2-rel_dom"/>
    <property type="match status" value="1"/>
</dbReference>
<keyword evidence="3" id="KW-0547">Nucleotide-binding</keyword>
<accession>A0AA86XMR3</accession>
<keyword evidence="4" id="KW-1185">Reference proteome</keyword>
<evidence type="ECO:0000256" key="1">
    <source>
        <dbReference type="ARBA" id="ARBA00022801"/>
    </source>
</evidence>
<gene>
    <name evidence="3" type="ORF">vir335_00052</name>
</gene>
<dbReference type="SMART" id="SM00487">
    <property type="entry name" value="DEXDc"/>
    <property type="match status" value="1"/>
</dbReference>
<dbReference type="InterPro" id="IPR049730">
    <property type="entry name" value="SNF2/RAD54-like_C"/>
</dbReference>
<evidence type="ECO:0000313" key="4">
    <source>
        <dbReference type="Proteomes" id="UP001302000"/>
    </source>
</evidence>
<dbReference type="InterPro" id="IPR000330">
    <property type="entry name" value="SNF2_N"/>
</dbReference>
<dbReference type="CDD" id="cd18793">
    <property type="entry name" value="SF2_C_SNF"/>
    <property type="match status" value="1"/>
</dbReference>